<comment type="caution">
    <text evidence="8">The sequence shown here is derived from an EMBL/GenBank/DDBJ whole genome shotgun (WGS) entry which is preliminary data.</text>
</comment>
<dbReference type="NCBIfam" id="NF010372">
    <property type="entry name" value="PRK13798.1"/>
    <property type="match status" value="1"/>
</dbReference>
<dbReference type="RefSeq" id="WP_191247488.1">
    <property type="nucleotide sequence ID" value="NZ_BNAU01000007.1"/>
</dbReference>
<reference evidence="9" key="1">
    <citation type="journal article" date="2019" name="Int. J. Syst. Evol. Microbiol.">
        <title>The Global Catalogue of Microorganisms (GCM) 10K type strain sequencing project: providing services to taxonomists for standard genome sequencing and annotation.</title>
        <authorList>
            <consortium name="The Broad Institute Genomics Platform"/>
            <consortium name="The Broad Institute Genome Sequencing Center for Infectious Disease"/>
            <person name="Wu L."/>
            <person name="Ma J."/>
        </authorList>
    </citation>
    <scope>NUCLEOTIDE SEQUENCE [LARGE SCALE GENOMIC DNA]</scope>
    <source>
        <strain evidence="9">CGMCC 4.7677</strain>
    </source>
</reference>
<keyword evidence="9" id="KW-1185">Reference proteome</keyword>
<dbReference type="SUPFAM" id="SSF158694">
    <property type="entry name" value="UraD-Like"/>
    <property type="match status" value="1"/>
</dbReference>
<comment type="catalytic activity">
    <reaction evidence="1">
        <text>5-hydroxy-2-oxo-4-ureido-2,5-dihydro-1H-imidazole-5-carboxylate + H(+) = (S)-allantoin + CO2</text>
        <dbReference type="Rhea" id="RHEA:26301"/>
        <dbReference type="ChEBI" id="CHEBI:15378"/>
        <dbReference type="ChEBI" id="CHEBI:15678"/>
        <dbReference type="ChEBI" id="CHEBI:16526"/>
        <dbReference type="ChEBI" id="CHEBI:58639"/>
        <dbReference type="EC" id="4.1.1.97"/>
    </reaction>
</comment>
<sequence length="156" mass="16954">MTVTLAEFNTAPDDEARELLTACLDVPRWADAVLAGRPYPDLAALTGAARRTLTEDETRRAIAAHPRIGDRSAGGWSRAEQSGVDDDAAAKFRAANAEYEERFGHVFLVRASGRSGEELLANLRERMHNDPATELAVAGRELIEIAVLRLEKAVTA</sequence>
<keyword evidence="6" id="KW-0456">Lyase</keyword>
<keyword evidence="5" id="KW-0210">Decarboxylase</keyword>
<comment type="pathway">
    <text evidence="2">Purine metabolism; urate degradation; (S)-allantoin from urate: step 3/3.</text>
</comment>
<protein>
    <recommendedName>
        <fullName evidence="3">2-oxo-4-hydroxy-4-carboxy-5-ureidoimidazoline decarboxylase</fullName>
        <ecNumber evidence="3">4.1.1.97</ecNumber>
    </recommendedName>
</protein>
<evidence type="ECO:0000256" key="6">
    <source>
        <dbReference type="ARBA" id="ARBA00023239"/>
    </source>
</evidence>
<dbReference type="InterPro" id="IPR017595">
    <property type="entry name" value="OHCU_decarboxylase-2"/>
</dbReference>
<dbReference type="EC" id="4.1.1.97" evidence="3"/>
<evidence type="ECO:0000256" key="4">
    <source>
        <dbReference type="ARBA" id="ARBA00022631"/>
    </source>
</evidence>
<name>A0ABQ3JDN2_9PSEU</name>
<proteinExistence type="predicted"/>
<dbReference type="InterPro" id="IPR018020">
    <property type="entry name" value="OHCU_decarboxylase"/>
</dbReference>
<dbReference type="InterPro" id="IPR036778">
    <property type="entry name" value="OHCU_decarboxylase_sf"/>
</dbReference>
<dbReference type="Pfam" id="PF09349">
    <property type="entry name" value="OHCU_decarbox"/>
    <property type="match status" value="1"/>
</dbReference>
<evidence type="ECO:0000256" key="2">
    <source>
        <dbReference type="ARBA" id="ARBA00004754"/>
    </source>
</evidence>
<dbReference type="Proteomes" id="UP000605897">
    <property type="component" value="Unassembled WGS sequence"/>
</dbReference>
<evidence type="ECO:0000313" key="8">
    <source>
        <dbReference type="EMBL" id="GHF13879.1"/>
    </source>
</evidence>
<dbReference type="PANTHER" id="PTHR43466">
    <property type="entry name" value="2-OXO-4-HYDROXY-4-CARBOXY-5-UREIDOIMIDAZOLINE DECARBOXYLASE-RELATED"/>
    <property type="match status" value="1"/>
</dbReference>
<evidence type="ECO:0000256" key="3">
    <source>
        <dbReference type="ARBA" id="ARBA00012257"/>
    </source>
</evidence>
<gene>
    <name evidence="8" type="ORF">GCM10017786_54450</name>
</gene>
<dbReference type="Gene3D" id="1.10.3330.10">
    <property type="entry name" value="Oxo-4-hydroxy-4-carboxy-5-ureidoimidazoline decarboxylase"/>
    <property type="match status" value="1"/>
</dbReference>
<evidence type="ECO:0000256" key="5">
    <source>
        <dbReference type="ARBA" id="ARBA00022793"/>
    </source>
</evidence>
<dbReference type="PANTHER" id="PTHR43466:SF1">
    <property type="entry name" value="2-OXO-4-HYDROXY-4-CARBOXY-5-UREIDOIMIDAZOLINE DECARBOXYLASE-RELATED"/>
    <property type="match status" value="1"/>
</dbReference>
<dbReference type="NCBIfam" id="TIGR03180">
    <property type="entry name" value="UraD_2"/>
    <property type="match status" value="1"/>
</dbReference>
<evidence type="ECO:0000256" key="1">
    <source>
        <dbReference type="ARBA" id="ARBA00001163"/>
    </source>
</evidence>
<keyword evidence="4" id="KW-0659">Purine metabolism</keyword>
<evidence type="ECO:0000313" key="9">
    <source>
        <dbReference type="Proteomes" id="UP000605897"/>
    </source>
</evidence>
<feature type="domain" description="Oxo-4-hydroxy-4-carboxy-5-ureidoimidazoline decarboxylase" evidence="7">
    <location>
        <begin position="9"/>
        <end position="151"/>
    </location>
</feature>
<accession>A0ABQ3JDN2</accession>
<dbReference type="EMBL" id="BNAU01000007">
    <property type="protein sequence ID" value="GHF13879.1"/>
    <property type="molecule type" value="Genomic_DNA"/>
</dbReference>
<evidence type="ECO:0000259" key="7">
    <source>
        <dbReference type="Pfam" id="PF09349"/>
    </source>
</evidence>
<organism evidence="8 9">
    <name type="scientific">Amycolatopsis deserti</name>
    <dbReference type="NCBI Taxonomy" id="185696"/>
    <lineage>
        <taxon>Bacteria</taxon>
        <taxon>Bacillati</taxon>
        <taxon>Actinomycetota</taxon>
        <taxon>Actinomycetes</taxon>
        <taxon>Pseudonocardiales</taxon>
        <taxon>Pseudonocardiaceae</taxon>
        <taxon>Amycolatopsis</taxon>
    </lineage>
</organism>